<keyword evidence="2" id="KW-0132">Cell division</keyword>
<dbReference type="Gene3D" id="3.40.1390.10">
    <property type="entry name" value="MurE/MurF, N-terminal domain"/>
    <property type="match status" value="1"/>
</dbReference>
<keyword evidence="3" id="KW-0133">Cell shape</keyword>
<comment type="pathway">
    <text evidence="1">Cell wall biogenesis; peptidoglycan biosynthesis.</text>
</comment>
<evidence type="ECO:0000259" key="9">
    <source>
        <dbReference type="Pfam" id="PF08245"/>
    </source>
</evidence>
<dbReference type="InterPro" id="IPR036615">
    <property type="entry name" value="Mur_ligase_C_dom_sf"/>
</dbReference>
<reference evidence="10 11" key="1">
    <citation type="submission" date="2017-04" db="EMBL/GenBank/DDBJ databases">
        <authorList>
            <person name="Afonso C.L."/>
            <person name="Miller P.J."/>
            <person name="Scott M.A."/>
            <person name="Spackman E."/>
            <person name="Goraichik I."/>
            <person name="Dimitrov K.M."/>
            <person name="Suarez D.L."/>
            <person name="Swayne D.E."/>
        </authorList>
    </citation>
    <scope>NUCLEOTIDE SEQUENCE [LARGE SCALE GENOMIC DNA]</scope>
    <source>
        <strain evidence="10 11">LMG26642</strain>
    </source>
</reference>
<keyword evidence="6" id="KW-0961">Cell wall biogenesis/degradation</keyword>
<proteinExistence type="predicted"/>
<evidence type="ECO:0000256" key="4">
    <source>
        <dbReference type="ARBA" id="ARBA00022984"/>
    </source>
</evidence>
<dbReference type="OrthoDB" id="9800958at2"/>
<evidence type="ECO:0000313" key="11">
    <source>
        <dbReference type="Proteomes" id="UP000193435"/>
    </source>
</evidence>
<dbReference type="GO" id="GO:0051301">
    <property type="term" value="P:cell division"/>
    <property type="evidence" value="ECO:0007669"/>
    <property type="project" value="UniProtKB-KW"/>
</dbReference>
<dbReference type="GO" id="GO:0016881">
    <property type="term" value="F:acid-amino acid ligase activity"/>
    <property type="evidence" value="ECO:0007669"/>
    <property type="project" value="InterPro"/>
</dbReference>
<keyword evidence="11" id="KW-1185">Reference proteome</keyword>
<evidence type="ECO:0000259" key="8">
    <source>
        <dbReference type="Pfam" id="PF02875"/>
    </source>
</evidence>
<dbReference type="GO" id="GO:0008360">
    <property type="term" value="P:regulation of cell shape"/>
    <property type="evidence" value="ECO:0007669"/>
    <property type="project" value="UniProtKB-KW"/>
</dbReference>
<dbReference type="GO" id="GO:0009252">
    <property type="term" value="P:peptidoglycan biosynthetic process"/>
    <property type="evidence" value="ECO:0007669"/>
    <property type="project" value="UniProtKB-KW"/>
</dbReference>
<dbReference type="RefSeq" id="WP_085559097.1">
    <property type="nucleotide sequence ID" value="NZ_FOAH01000006.1"/>
</dbReference>
<feature type="domain" description="Mur ligase central" evidence="9">
    <location>
        <begin position="113"/>
        <end position="325"/>
    </location>
</feature>
<dbReference type="PANTHER" id="PTHR23135">
    <property type="entry name" value="MUR LIGASE FAMILY MEMBER"/>
    <property type="match status" value="1"/>
</dbReference>
<dbReference type="Pfam" id="PF08245">
    <property type="entry name" value="Mur_ligase_M"/>
    <property type="match status" value="1"/>
</dbReference>
<organism evidence="10 11">
    <name type="scientific">Carnobacterium iners</name>
    <dbReference type="NCBI Taxonomy" id="1073423"/>
    <lineage>
        <taxon>Bacteria</taxon>
        <taxon>Bacillati</taxon>
        <taxon>Bacillota</taxon>
        <taxon>Bacilli</taxon>
        <taxon>Lactobacillales</taxon>
        <taxon>Carnobacteriaceae</taxon>
        <taxon>Carnobacterium</taxon>
    </lineage>
</organism>
<dbReference type="InterPro" id="IPR004101">
    <property type="entry name" value="Mur_ligase_C"/>
</dbReference>
<gene>
    <name evidence="10" type="ORF">SAMN04488700_0867</name>
</gene>
<accession>A0A1X7MTM9</accession>
<dbReference type="SUPFAM" id="SSF53244">
    <property type="entry name" value="MurD-like peptide ligases, peptide-binding domain"/>
    <property type="match status" value="1"/>
</dbReference>
<evidence type="ECO:0000256" key="6">
    <source>
        <dbReference type="ARBA" id="ARBA00023316"/>
    </source>
</evidence>
<dbReference type="PANTHER" id="PTHR23135:SF4">
    <property type="entry name" value="UDP-N-ACETYLMURAMOYL-L-ALANYL-D-GLUTAMATE--2,6-DIAMINOPIMELATE LIGASE MURE HOMOLOG, CHLOROPLASTIC"/>
    <property type="match status" value="1"/>
</dbReference>
<evidence type="ECO:0000259" key="7">
    <source>
        <dbReference type="Pfam" id="PF01225"/>
    </source>
</evidence>
<feature type="domain" description="Mur ligase N-terminal catalytic" evidence="7">
    <location>
        <begin position="29"/>
        <end position="100"/>
    </location>
</feature>
<sequence>MNLTDLLKSIEIDSSSHNGLTTELDKIDIKKIAYHSKEVETDTLFVCIKGYETDGHNYAKHAVSQGATVMIVEQYIEDIAILQLKVSDSREALAVLSSNFFGNPSKSMTLFGVTATNGKTTIIGIVEEIFKAYQLKSGLIGTILVKIDKDIEMSQLTTPESYHLQKHFAKMRDRDITHVSMEVSSSALELKRVYYTDFDVVAFMNISPEHIKLHKSFDAYFDAKASLIRNASKTSTAILNFDEPLLIPLEKETKAQVITFGVENKSGTIAVSNIRFLAGIPLFTVTIQKPFSTLSGKRIDTTSFDLEISVPGYHSIYNALTGLIVGLVNDIPLADVQRGIKNFRGVERRFQILYDKEFKVIDDLLLNQNNIDSCMETISHLDYNELHLVHAIRGNNGPEHSIEIAESLAKWFHKIAVTKIILTTASSHVDKKDEVTKEELATFLKVMKQNKIEVTFFEELEEALQFGVEQLSENDSLLISGAHSMDQGAKKTLELVKKIHPIVDHEKINQVLENKFIGKDSSKLAERILKFSLES</sequence>
<dbReference type="Pfam" id="PF01225">
    <property type="entry name" value="Mur_ligase"/>
    <property type="match status" value="1"/>
</dbReference>
<dbReference type="AlphaFoldDB" id="A0A1X7MTM9"/>
<dbReference type="InterPro" id="IPR036565">
    <property type="entry name" value="Mur-like_cat_sf"/>
</dbReference>
<dbReference type="InterPro" id="IPR000713">
    <property type="entry name" value="Mur_ligase_N"/>
</dbReference>
<dbReference type="SUPFAM" id="SSF63418">
    <property type="entry name" value="MurE/MurF N-terminal domain"/>
    <property type="match status" value="1"/>
</dbReference>
<dbReference type="InterPro" id="IPR013221">
    <property type="entry name" value="Mur_ligase_cen"/>
</dbReference>
<dbReference type="GO" id="GO:0071555">
    <property type="term" value="P:cell wall organization"/>
    <property type="evidence" value="ECO:0007669"/>
    <property type="project" value="UniProtKB-KW"/>
</dbReference>
<evidence type="ECO:0000256" key="3">
    <source>
        <dbReference type="ARBA" id="ARBA00022960"/>
    </source>
</evidence>
<evidence type="ECO:0000256" key="1">
    <source>
        <dbReference type="ARBA" id="ARBA00004752"/>
    </source>
</evidence>
<dbReference type="InterPro" id="IPR035911">
    <property type="entry name" value="MurE/MurF_N"/>
</dbReference>
<dbReference type="EMBL" id="FXBJ01000002">
    <property type="protein sequence ID" value="SMH28190.1"/>
    <property type="molecule type" value="Genomic_DNA"/>
</dbReference>
<dbReference type="Gene3D" id="3.90.190.20">
    <property type="entry name" value="Mur ligase, C-terminal domain"/>
    <property type="match status" value="1"/>
</dbReference>
<evidence type="ECO:0000313" key="10">
    <source>
        <dbReference type="EMBL" id="SMH28190.1"/>
    </source>
</evidence>
<keyword evidence="10" id="KW-0436">Ligase</keyword>
<dbReference type="Gene3D" id="3.40.1190.10">
    <property type="entry name" value="Mur-like, catalytic domain"/>
    <property type="match status" value="1"/>
</dbReference>
<evidence type="ECO:0000256" key="5">
    <source>
        <dbReference type="ARBA" id="ARBA00023306"/>
    </source>
</evidence>
<dbReference type="STRING" id="1073423.SAMN04488700_0867"/>
<keyword evidence="5" id="KW-0131">Cell cycle</keyword>
<protein>
    <submittedName>
        <fullName evidence="10">UDP-N-acetylmuramoylalanyl-D-glutamate--2,6-diaminopimelate ligase</fullName>
    </submittedName>
</protein>
<name>A0A1X7MTM9_9LACT</name>
<feature type="domain" description="Mur ligase C-terminal" evidence="8">
    <location>
        <begin position="348"/>
        <end position="482"/>
    </location>
</feature>
<evidence type="ECO:0000256" key="2">
    <source>
        <dbReference type="ARBA" id="ARBA00022618"/>
    </source>
</evidence>
<dbReference type="SUPFAM" id="SSF53623">
    <property type="entry name" value="MurD-like peptide ligases, catalytic domain"/>
    <property type="match status" value="1"/>
</dbReference>
<dbReference type="Pfam" id="PF02875">
    <property type="entry name" value="Mur_ligase_C"/>
    <property type="match status" value="1"/>
</dbReference>
<dbReference type="GO" id="GO:0005524">
    <property type="term" value="F:ATP binding"/>
    <property type="evidence" value="ECO:0007669"/>
    <property type="project" value="InterPro"/>
</dbReference>
<keyword evidence="4" id="KW-0573">Peptidoglycan synthesis</keyword>
<dbReference type="Proteomes" id="UP000193435">
    <property type="component" value="Unassembled WGS sequence"/>
</dbReference>